<dbReference type="AlphaFoldDB" id="A0AAD8F1T9"/>
<proteinExistence type="predicted"/>
<name>A0AAD8F1T9_BIOPF</name>
<organism evidence="1 2">
    <name type="scientific">Biomphalaria pfeifferi</name>
    <name type="common">Bloodfluke planorb</name>
    <name type="synonym">Freshwater snail</name>
    <dbReference type="NCBI Taxonomy" id="112525"/>
    <lineage>
        <taxon>Eukaryota</taxon>
        <taxon>Metazoa</taxon>
        <taxon>Spiralia</taxon>
        <taxon>Lophotrochozoa</taxon>
        <taxon>Mollusca</taxon>
        <taxon>Gastropoda</taxon>
        <taxon>Heterobranchia</taxon>
        <taxon>Euthyneura</taxon>
        <taxon>Panpulmonata</taxon>
        <taxon>Hygrophila</taxon>
        <taxon>Lymnaeoidea</taxon>
        <taxon>Planorbidae</taxon>
        <taxon>Biomphalaria</taxon>
    </lineage>
</organism>
<keyword evidence="2" id="KW-1185">Reference proteome</keyword>
<comment type="caution">
    <text evidence="1">The sequence shown here is derived from an EMBL/GenBank/DDBJ whole genome shotgun (WGS) entry which is preliminary data.</text>
</comment>
<evidence type="ECO:0000313" key="2">
    <source>
        <dbReference type="Proteomes" id="UP001233172"/>
    </source>
</evidence>
<reference evidence="1" key="1">
    <citation type="journal article" date="2023" name="PLoS Negl. Trop. Dis.">
        <title>A genome sequence for Biomphalaria pfeifferi, the major vector snail for the human-infecting parasite Schistosoma mansoni.</title>
        <authorList>
            <person name="Bu L."/>
            <person name="Lu L."/>
            <person name="Laidemitt M.R."/>
            <person name="Zhang S.M."/>
            <person name="Mutuku M."/>
            <person name="Mkoji G."/>
            <person name="Steinauer M."/>
            <person name="Loker E.S."/>
        </authorList>
    </citation>
    <scope>NUCLEOTIDE SEQUENCE</scope>
    <source>
        <strain evidence="1">KasaAsao</strain>
    </source>
</reference>
<protein>
    <submittedName>
        <fullName evidence="1">RNA polymerase II-associated protein 3</fullName>
    </submittedName>
</protein>
<gene>
    <name evidence="1" type="ORF">Bpfe_023090</name>
</gene>
<accession>A0AAD8F1T9</accession>
<sequence length="143" mass="16300">MTTMAMEKVPQLILSCHQLFSVLKLKALPTDRNDRGCTVIRSLLNVKMALLSPNTLTLNAKELLAADNKNEKDSDGILLQQMFDASIYGQHETQIFEAGEINLHKHFKHCTKNPKHENFIPVDKFSLENLPDDCRDEELYDCV</sequence>
<reference evidence="1" key="2">
    <citation type="submission" date="2023-04" db="EMBL/GenBank/DDBJ databases">
        <authorList>
            <person name="Bu L."/>
            <person name="Lu L."/>
            <person name="Laidemitt M.R."/>
            <person name="Zhang S.M."/>
            <person name="Mutuku M."/>
            <person name="Mkoji G."/>
            <person name="Steinauer M."/>
            <person name="Loker E.S."/>
        </authorList>
    </citation>
    <scope>NUCLEOTIDE SEQUENCE</scope>
    <source>
        <strain evidence="1">KasaAsao</strain>
        <tissue evidence="1">Whole Snail</tissue>
    </source>
</reference>
<evidence type="ECO:0000313" key="1">
    <source>
        <dbReference type="EMBL" id="KAK0047538.1"/>
    </source>
</evidence>
<dbReference type="EMBL" id="JASAOG010000150">
    <property type="protein sequence ID" value="KAK0047538.1"/>
    <property type="molecule type" value="Genomic_DNA"/>
</dbReference>
<dbReference type="Proteomes" id="UP001233172">
    <property type="component" value="Unassembled WGS sequence"/>
</dbReference>